<dbReference type="PIRSF" id="PIRSF017082">
    <property type="entry name" value="YflP"/>
    <property type="match status" value="1"/>
</dbReference>
<dbReference type="CDD" id="cd13578">
    <property type="entry name" value="PBP2_Bug27"/>
    <property type="match status" value="1"/>
</dbReference>
<feature type="signal peptide" evidence="2">
    <location>
        <begin position="1"/>
        <end position="22"/>
    </location>
</feature>
<comment type="similarity">
    <text evidence="1">Belongs to the UPF0065 (bug) family.</text>
</comment>
<dbReference type="AlphaFoldDB" id="A0A6B2QZ83"/>
<dbReference type="SUPFAM" id="SSF53850">
    <property type="entry name" value="Periplasmic binding protein-like II"/>
    <property type="match status" value="1"/>
</dbReference>
<comment type="caution">
    <text evidence="3">The sequence shown here is derived from an EMBL/GenBank/DDBJ whole genome shotgun (WGS) entry which is preliminary data.</text>
</comment>
<gene>
    <name evidence="3" type="ORF">G3I67_08920</name>
</gene>
<sequence>MKILRAVYVFFMMLFGVQAVQAESAAQYPSKPITIVVPFTSGGTTDILARLIGQRLSDRWKVPVVVDNKPGAGGNIGSAQVARSEPDGYTLVMGTIGTHAINPSMYSNMRYDVVKDFSPITRAAMVPNVLVVNATAPFNSVKELIAYAKANPGKLTFGSSGHGTTLQMSGELLKVISQVDLVHVPYKGSSPAIADLLGSQISMIFDNLPSALPHIKAGKLKALAVTSSQRVPQLPNVPTMVEAGVPGYDVMSWFGLLAPANTPKPIIDKLNQAIVEILKTPDVQQQIEAQGAIPTPETPAQFAAFIRNEIEKWNKVVQTAKLKPL</sequence>
<dbReference type="EMBL" id="JAAGRN010000005">
    <property type="protein sequence ID" value="NDY83351.1"/>
    <property type="molecule type" value="Genomic_DNA"/>
</dbReference>
<keyword evidence="2" id="KW-0732">Signal</keyword>
<dbReference type="InterPro" id="IPR042100">
    <property type="entry name" value="Bug_dom1"/>
</dbReference>
<name>A0A6B2QZ83_9BURK</name>
<evidence type="ECO:0000256" key="2">
    <source>
        <dbReference type="SAM" id="SignalP"/>
    </source>
</evidence>
<proteinExistence type="inferred from homology"/>
<evidence type="ECO:0000313" key="3">
    <source>
        <dbReference type="EMBL" id="NDY83351.1"/>
    </source>
</evidence>
<evidence type="ECO:0000256" key="1">
    <source>
        <dbReference type="ARBA" id="ARBA00006987"/>
    </source>
</evidence>
<protein>
    <submittedName>
        <fullName evidence="3">Tripartite tricarboxylate transporter substrate binding protein</fullName>
    </submittedName>
</protein>
<dbReference type="Pfam" id="PF03401">
    <property type="entry name" value="TctC"/>
    <property type="match status" value="1"/>
</dbReference>
<dbReference type="RefSeq" id="WP_163654438.1">
    <property type="nucleotide sequence ID" value="NZ_JAAGRN010000005.1"/>
</dbReference>
<organism evidence="3">
    <name type="scientific">Sheuella amnicola</name>
    <dbReference type="NCBI Taxonomy" id="2707330"/>
    <lineage>
        <taxon>Bacteria</taxon>
        <taxon>Pseudomonadati</taxon>
        <taxon>Pseudomonadota</taxon>
        <taxon>Betaproteobacteria</taxon>
        <taxon>Burkholderiales</taxon>
        <taxon>Alcaligenaceae</taxon>
        <taxon>Sheuella</taxon>
    </lineage>
</organism>
<dbReference type="PANTHER" id="PTHR42928">
    <property type="entry name" value="TRICARBOXYLATE-BINDING PROTEIN"/>
    <property type="match status" value="1"/>
</dbReference>
<dbReference type="PANTHER" id="PTHR42928:SF5">
    <property type="entry name" value="BLR1237 PROTEIN"/>
    <property type="match status" value="1"/>
</dbReference>
<dbReference type="InterPro" id="IPR005064">
    <property type="entry name" value="BUG"/>
</dbReference>
<reference evidence="3" key="1">
    <citation type="submission" date="2020-02" db="EMBL/GenBank/DDBJ databases">
        <authorList>
            <person name="Chen W.-M."/>
        </authorList>
    </citation>
    <scope>NUCLEOTIDE SEQUENCE</scope>
    <source>
        <strain evidence="3">NBD-18</strain>
    </source>
</reference>
<dbReference type="Gene3D" id="3.40.190.150">
    <property type="entry name" value="Bordetella uptake gene, domain 1"/>
    <property type="match status" value="1"/>
</dbReference>
<accession>A0A6B2QZ83</accession>
<feature type="chain" id="PRO_5025567823" evidence="2">
    <location>
        <begin position="23"/>
        <end position="325"/>
    </location>
</feature>
<dbReference type="Gene3D" id="3.40.190.10">
    <property type="entry name" value="Periplasmic binding protein-like II"/>
    <property type="match status" value="1"/>
</dbReference>